<feature type="transmembrane region" description="Helical" evidence="12">
    <location>
        <begin position="809"/>
        <end position="829"/>
    </location>
</feature>
<dbReference type="CDD" id="cd24000">
    <property type="entry name" value="ASKHA_NBD_HK"/>
    <property type="match status" value="1"/>
</dbReference>
<dbReference type="InterPro" id="IPR022673">
    <property type="entry name" value="Hexokinase_C"/>
</dbReference>
<dbReference type="PANTHER" id="PTHR23501:SF67">
    <property type="entry name" value="MFS MULTIDRUG EFFLUX TRANSPORTER (EUROFUNG)"/>
    <property type="match status" value="1"/>
</dbReference>
<evidence type="ECO:0000256" key="7">
    <source>
        <dbReference type="ARBA" id="ARBA00022840"/>
    </source>
</evidence>
<feature type="transmembrane region" description="Helical" evidence="12">
    <location>
        <begin position="980"/>
        <end position="999"/>
    </location>
</feature>
<dbReference type="InterPro" id="IPR043129">
    <property type="entry name" value="ATPase_NBD"/>
</dbReference>
<dbReference type="InParanoid" id="C7Z4F3"/>
<dbReference type="Gene3D" id="3.40.367.20">
    <property type="match status" value="1"/>
</dbReference>
<dbReference type="KEGG" id="nhe:NECHADRAFT_32168"/>
<dbReference type="InterPro" id="IPR036259">
    <property type="entry name" value="MFS_trans_sf"/>
</dbReference>
<dbReference type="PRINTS" id="PR00475">
    <property type="entry name" value="HEXOKINASE"/>
</dbReference>
<keyword evidence="8 12" id="KW-1133">Transmembrane helix</keyword>
<feature type="region of interest" description="Disordered" evidence="11">
    <location>
        <begin position="557"/>
        <end position="617"/>
    </location>
</feature>
<feature type="transmembrane region" description="Helical" evidence="12">
    <location>
        <begin position="1047"/>
        <end position="1065"/>
    </location>
</feature>
<evidence type="ECO:0000259" key="13">
    <source>
        <dbReference type="PROSITE" id="PS50850"/>
    </source>
</evidence>
<reference evidence="14 15" key="1">
    <citation type="journal article" date="2009" name="PLoS Genet.">
        <title>The genome of Nectria haematococca: contribution of supernumerary chromosomes to gene expansion.</title>
        <authorList>
            <person name="Coleman J.J."/>
            <person name="Rounsley S.D."/>
            <person name="Rodriguez-Carres M."/>
            <person name="Kuo A."/>
            <person name="Wasmann C.C."/>
            <person name="Grimwood J."/>
            <person name="Schmutz J."/>
            <person name="Taga M."/>
            <person name="White G.J."/>
            <person name="Zhou S."/>
            <person name="Schwartz D.C."/>
            <person name="Freitag M."/>
            <person name="Ma L.J."/>
            <person name="Danchin E.G."/>
            <person name="Henrissat B."/>
            <person name="Coutinho P.M."/>
            <person name="Nelson D.R."/>
            <person name="Straney D."/>
            <person name="Napoli C.A."/>
            <person name="Barker B.M."/>
            <person name="Gribskov M."/>
            <person name="Rep M."/>
            <person name="Kroken S."/>
            <person name="Molnar I."/>
            <person name="Rensing C."/>
            <person name="Kennell J.C."/>
            <person name="Zamora J."/>
            <person name="Farman M.L."/>
            <person name="Selker E.U."/>
            <person name="Salamov A."/>
            <person name="Shapiro H."/>
            <person name="Pangilinan J."/>
            <person name="Lindquist E."/>
            <person name="Lamers C."/>
            <person name="Grigoriev I.V."/>
            <person name="Geiser D.M."/>
            <person name="Covert S.F."/>
            <person name="Temporini E."/>
            <person name="Vanetten H.D."/>
        </authorList>
    </citation>
    <scope>NUCLEOTIDE SEQUENCE [LARGE SCALE GENOMIC DNA]</scope>
    <source>
        <strain evidence="15">ATCC MYA-4622 / CBS 123669 / FGSC 9596 / NRRL 45880 / 77-13-4</strain>
    </source>
</reference>
<dbReference type="Gene3D" id="1.20.1720.10">
    <property type="entry name" value="Multidrug resistance protein D"/>
    <property type="match status" value="1"/>
</dbReference>
<feature type="transmembrane region" description="Helical" evidence="12">
    <location>
        <begin position="687"/>
        <end position="705"/>
    </location>
</feature>
<dbReference type="InterPro" id="IPR020846">
    <property type="entry name" value="MFS_dom"/>
</dbReference>
<dbReference type="HOGENOM" id="CLU_301136_0_0_1"/>
<dbReference type="GO" id="GO:0000329">
    <property type="term" value="C:fungal-type vacuole membrane"/>
    <property type="evidence" value="ECO:0007669"/>
    <property type="project" value="TreeGrafter"/>
</dbReference>
<keyword evidence="6" id="KW-0418">Kinase</keyword>
<evidence type="ECO:0000256" key="1">
    <source>
        <dbReference type="ARBA" id="ARBA00004141"/>
    </source>
</evidence>
<keyword evidence="3" id="KW-0808">Transferase</keyword>
<evidence type="ECO:0000256" key="10">
    <source>
        <dbReference type="ARBA" id="ARBA00023180"/>
    </source>
</evidence>
<dbReference type="GO" id="GO:0006096">
    <property type="term" value="P:glycolytic process"/>
    <property type="evidence" value="ECO:0007669"/>
    <property type="project" value="UniProtKB-UniPathway"/>
</dbReference>
<dbReference type="AlphaFoldDB" id="C7Z4F3"/>
<evidence type="ECO:0000256" key="12">
    <source>
        <dbReference type="SAM" id="Phobius"/>
    </source>
</evidence>
<proteinExistence type="inferred from homology"/>
<dbReference type="SUPFAM" id="SSF103473">
    <property type="entry name" value="MFS general substrate transporter"/>
    <property type="match status" value="1"/>
</dbReference>
<feature type="transmembrane region" description="Helical" evidence="12">
    <location>
        <begin position="916"/>
        <end position="939"/>
    </location>
</feature>
<dbReference type="OMA" id="SHEIVWG"/>
<gene>
    <name evidence="14" type="ORF">NECHADRAFT_32168</name>
</gene>
<dbReference type="eggNOG" id="KOG1369">
    <property type="taxonomic scope" value="Eukaryota"/>
</dbReference>
<feature type="compositionally biased region" description="Acidic residues" evidence="11">
    <location>
        <begin position="536"/>
        <end position="545"/>
    </location>
</feature>
<dbReference type="EMBL" id="GG698910">
    <property type="protein sequence ID" value="EEU40913.1"/>
    <property type="molecule type" value="Genomic_DNA"/>
</dbReference>
<dbReference type="RefSeq" id="XP_003046626.1">
    <property type="nucleotide sequence ID" value="XM_003046580.1"/>
</dbReference>
<feature type="transmembrane region" description="Helical" evidence="12">
    <location>
        <begin position="951"/>
        <end position="973"/>
    </location>
</feature>
<dbReference type="Gene3D" id="1.20.1250.20">
    <property type="entry name" value="MFS general substrate transporter like domains"/>
    <property type="match status" value="1"/>
</dbReference>
<feature type="transmembrane region" description="Helical" evidence="12">
    <location>
        <begin position="742"/>
        <end position="763"/>
    </location>
</feature>
<dbReference type="PROSITE" id="PS00216">
    <property type="entry name" value="SUGAR_TRANSPORT_1"/>
    <property type="match status" value="1"/>
</dbReference>
<dbReference type="GO" id="GO:0004396">
    <property type="term" value="F:hexokinase activity"/>
    <property type="evidence" value="ECO:0007669"/>
    <property type="project" value="InterPro"/>
</dbReference>
<evidence type="ECO:0000256" key="11">
    <source>
        <dbReference type="SAM" id="MobiDB-lite"/>
    </source>
</evidence>
<keyword evidence="10" id="KW-0325">Glycoprotein</keyword>
<protein>
    <recommendedName>
        <fullName evidence="13">Major facilitator superfamily (MFS) profile domain-containing protein</fullName>
    </recommendedName>
</protein>
<dbReference type="Pfam" id="PF00349">
    <property type="entry name" value="Hexokinase_1"/>
    <property type="match status" value="1"/>
</dbReference>
<keyword evidence="15" id="KW-1185">Reference proteome</keyword>
<dbReference type="Pfam" id="PF07690">
    <property type="entry name" value="MFS_1"/>
    <property type="match status" value="1"/>
</dbReference>
<keyword evidence="9 12" id="KW-0472">Membrane</keyword>
<dbReference type="eggNOG" id="KOG0254">
    <property type="taxonomic scope" value="Eukaryota"/>
</dbReference>
<dbReference type="InterPro" id="IPR005829">
    <property type="entry name" value="Sugar_transporter_CS"/>
</dbReference>
<dbReference type="InterPro" id="IPR001312">
    <property type="entry name" value="Hexokinase"/>
</dbReference>
<feature type="transmembrane region" description="Helical" evidence="12">
    <location>
        <begin position="717"/>
        <end position="736"/>
    </location>
</feature>
<dbReference type="InterPro" id="IPR022672">
    <property type="entry name" value="Hexokinase_N"/>
</dbReference>
<evidence type="ECO:0000256" key="2">
    <source>
        <dbReference type="ARBA" id="ARBA00009225"/>
    </source>
</evidence>
<evidence type="ECO:0000256" key="4">
    <source>
        <dbReference type="ARBA" id="ARBA00022692"/>
    </source>
</evidence>
<evidence type="ECO:0000256" key="9">
    <source>
        <dbReference type="ARBA" id="ARBA00023136"/>
    </source>
</evidence>
<comment type="subcellular location">
    <subcellularLocation>
        <location evidence="1">Membrane</location>
        <topology evidence="1">Multi-pass membrane protein</topology>
    </subcellularLocation>
</comment>
<dbReference type="PROSITE" id="PS51748">
    <property type="entry name" value="HEXOKINASE_2"/>
    <property type="match status" value="1"/>
</dbReference>
<keyword evidence="7" id="KW-0067">ATP-binding</keyword>
<dbReference type="Pfam" id="PF03727">
    <property type="entry name" value="Hexokinase_2"/>
    <property type="match status" value="1"/>
</dbReference>
<feature type="domain" description="Major facilitator superfamily (MFS) profile" evidence="13">
    <location>
        <begin position="652"/>
        <end position="1141"/>
    </location>
</feature>
<dbReference type="OrthoDB" id="419537at2759"/>
<sequence length="1149" mass="125446">MAPAKTSSIEDFLEPLSVDIDKIHSLSQRFLVAFEKLASDSQNQGGTNLRVGFVELGTSSSDNTDGHAVNGSDTRTGLHRYVKRLLERSWPIDEHLKNENPDSLFLWIGKCIAEVVHDGCKTLRLPLDQAMPLGVTFSFPMVQHSLSEATLMSMGKGFAISADLDLGDRLTDGYNRAKPSELPPIRVEAIANDSVSTLVSFIFNFDEAVNRRASMGLILGTGCNATIPLKVSQLHPSKRPRSVVTRPEERAEDVKIAINTEWSINGTAPPLHEVGLVSAWDKVLDSQNELPGFQPLEYMTAGRYLGELGRIMLVDYMTKHLGIAAETLPEKLLRRHGLTTTFLSHFKPLRPSVLLAGLREEFPESSGSPPFTWTEELASALYQIAKAIEVRAAGIVAAATLALLTLAGEVPAEGSDVLQQDHELGVGYTGGCIVHFQDYLEDCQEFLDQLVRKRFNGQKTVRVPPRPRWSRRTRRGLCGAKSKLQARVACKCATPGKSLRSRQRRTSSVPGTAPLSDAGRFPVPVPVPARGRTNSDNDDDQDDEVVDPSEFQALSRSLTTGGHFLQPESMESAMLRPNPNPVIHREDGEAFYTDDEEDEEEEDDGDVPHEESPLIHRRHSITGRSIASIATNGTTASSPFLNGTSTTRFWFIFSQILAAYFISCFDGTIMASSHPVITSYFGASNSASWLSTAFLLTSSAFQPLLGRLSDAVGRKPLFVGCLGVFAVATTWCALAGSIESFIVGRAFCGLGAGGVMTLGSIIVSDLVPIEDRGAYQSYINMNYGVGSALGAATGGAMADYFGWRWEFGVQVPPLLLCMVVAWIAIPDDLGIEGERKGVWQALKEFDAKGSLLLTTSITFVILGLNLGGNVLPWSHPFVIASLVIFAVVFPTFLWVESWVHKPIMPLYLIRHAPRANLIFSNVIAALLANSILFNIPLYFQAVLLTSATSSGLRLIIPTVASSFTGTLVGFAVTWTGRLKWPVMSGTICILIGTIGLSALRRDLPSPVYLLILLPSSIGQGFQFPGTFMAILAASAQTEQAVVTSTLMLWRSLGMVLGVASSSLVVQNALLHYLNVFVQGDEREDVIRRVRASVEEVLKLEPHYREQVVKSYEAALRLTFVCCTFFALLSVLLVLPIKLPRLGVRKHRSR</sequence>
<keyword evidence="5" id="KW-0547">Nucleotide-binding</keyword>
<evidence type="ECO:0000256" key="3">
    <source>
        <dbReference type="ARBA" id="ARBA00022679"/>
    </source>
</evidence>
<name>C7Z4F3_FUSV7</name>
<feature type="transmembrane region" description="Helical" evidence="12">
    <location>
        <begin position="1011"/>
        <end position="1035"/>
    </location>
</feature>
<dbReference type="GO" id="GO:0005536">
    <property type="term" value="F:D-glucose binding"/>
    <property type="evidence" value="ECO:0007669"/>
    <property type="project" value="InterPro"/>
</dbReference>
<evidence type="ECO:0000256" key="6">
    <source>
        <dbReference type="ARBA" id="ARBA00022777"/>
    </source>
</evidence>
<keyword evidence="4 12" id="KW-0812">Transmembrane</keyword>
<dbReference type="UniPathway" id="UPA00109">
    <property type="reaction ID" value="UER00180"/>
</dbReference>
<dbReference type="Gene3D" id="3.30.420.40">
    <property type="match status" value="1"/>
</dbReference>
<dbReference type="InterPro" id="IPR011701">
    <property type="entry name" value="MFS"/>
</dbReference>
<dbReference type="GO" id="GO:0001678">
    <property type="term" value="P:intracellular glucose homeostasis"/>
    <property type="evidence" value="ECO:0007669"/>
    <property type="project" value="InterPro"/>
</dbReference>
<feature type="transmembrane region" description="Helical" evidence="12">
    <location>
        <begin position="877"/>
        <end position="895"/>
    </location>
</feature>
<feature type="transmembrane region" description="Helical" evidence="12">
    <location>
        <begin position="850"/>
        <end position="871"/>
    </location>
</feature>
<dbReference type="PANTHER" id="PTHR23501">
    <property type="entry name" value="MAJOR FACILITATOR SUPERFAMILY"/>
    <property type="match status" value="1"/>
</dbReference>
<dbReference type="Proteomes" id="UP000005206">
    <property type="component" value="Chromosome 2"/>
</dbReference>
<evidence type="ECO:0000313" key="15">
    <source>
        <dbReference type="Proteomes" id="UP000005206"/>
    </source>
</evidence>
<feature type="transmembrane region" description="Helical" evidence="12">
    <location>
        <begin position="1113"/>
        <end position="1136"/>
    </location>
</feature>
<evidence type="ECO:0000256" key="5">
    <source>
        <dbReference type="ARBA" id="ARBA00022741"/>
    </source>
</evidence>
<comment type="similarity">
    <text evidence="2">Belongs to the hexokinase family.</text>
</comment>
<organism evidence="14 15">
    <name type="scientific">Fusarium vanettenii (strain ATCC MYA-4622 / CBS 123669 / FGSC 9596 / NRRL 45880 / 77-13-4)</name>
    <name type="common">Fusarium solani subsp. pisi</name>
    <dbReference type="NCBI Taxonomy" id="660122"/>
    <lineage>
        <taxon>Eukaryota</taxon>
        <taxon>Fungi</taxon>
        <taxon>Dikarya</taxon>
        <taxon>Ascomycota</taxon>
        <taxon>Pezizomycotina</taxon>
        <taxon>Sordariomycetes</taxon>
        <taxon>Hypocreomycetidae</taxon>
        <taxon>Hypocreales</taxon>
        <taxon>Nectriaceae</taxon>
        <taxon>Fusarium</taxon>
        <taxon>Fusarium solani species complex</taxon>
        <taxon>Fusarium vanettenii</taxon>
    </lineage>
</organism>
<dbReference type="GeneID" id="9678157"/>
<dbReference type="SUPFAM" id="SSF53067">
    <property type="entry name" value="Actin-like ATPase domain"/>
    <property type="match status" value="2"/>
</dbReference>
<dbReference type="PROSITE" id="PS50850">
    <property type="entry name" value="MFS"/>
    <property type="match status" value="1"/>
</dbReference>
<evidence type="ECO:0000256" key="8">
    <source>
        <dbReference type="ARBA" id="ARBA00022989"/>
    </source>
</evidence>
<dbReference type="GO" id="GO:0015174">
    <property type="term" value="F:basic amino acid transmembrane transporter activity"/>
    <property type="evidence" value="ECO:0007669"/>
    <property type="project" value="TreeGrafter"/>
</dbReference>
<dbReference type="GO" id="GO:0005524">
    <property type="term" value="F:ATP binding"/>
    <property type="evidence" value="ECO:0007669"/>
    <property type="project" value="UniProtKB-KW"/>
</dbReference>
<accession>C7Z4F3</accession>
<dbReference type="VEuPathDB" id="FungiDB:NECHADRAFT_32168"/>
<evidence type="ECO:0000313" key="14">
    <source>
        <dbReference type="EMBL" id="EEU40913.1"/>
    </source>
</evidence>
<feature type="compositionally biased region" description="Acidic residues" evidence="11">
    <location>
        <begin position="592"/>
        <end position="605"/>
    </location>
</feature>
<feature type="region of interest" description="Disordered" evidence="11">
    <location>
        <begin position="497"/>
        <end position="545"/>
    </location>
</feature>
<dbReference type="CDD" id="cd17502">
    <property type="entry name" value="MFS_Azr1_MDR_like"/>
    <property type="match status" value="1"/>
</dbReference>